<gene>
    <name evidence="5" type="ORF">NLU13_4268</name>
</gene>
<dbReference type="PANTHER" id="PTHR46910:SF13">
    <property type="entry name" value="SPECIFIC TRANSCRIPTION FACTOR, PUTATIVE (AFU_ORTHOLOGUE AFUA_4G06190)-RELATED"/>
    <property type="match status" value="1"/>
</dbReference>
<feature type="domain" description="Zn(2)-C6 fungal-type" evidence="4">
    <location>
        <begin position="40"/>
        <end position="67"/>
    </location>
</feature>
<dbReference type="Proteomes" id="UP001175261">
    <property type="component" value="Unassembled WGS sequence"/>
</dbReference>
<feature type="region of interest" description="Disordered" evidence="3">
    <location>
        <begin position="173"/>
        <end position="228"/>
    </location>
</feature>
<dbReference type="GO" id="GO:0003677">
    <property type="term" value="F:DNA binding"/>
    <property type="evidence" value="ECO:0007669"/>
    <property type="project" value="InterPro"/>
</dbReference>
<dbReference type="InterPro" id="IPR036864">
    <property type="entry name" value="Zn2-C6_fun-type_DNA-bd_sf"/>
</dbReference>
<dbReference type="Pfam" id="PF00172">
    <property type="entry name" value="Zn_clus"/>
    <property type="match status" value="1"/>
</dbReference>
<keyword evidence="6" id="KW-1185">Reference proteome</keyword>
<dbReference type="GO" id="GO:0008270">
    <property type="term" value="F:zinc ion binding"/>
    <property type="evidence" value="ECO:0007669"/>
    <property type="project" value="InterPro"/>
</dbReference>
<dbReference type="Gene3D" id="4.10.240.10">
    <property type="entry name" value="Zn(2)-C6 fungal-type DNA-binding domain"/>
    <property type="match status" value="1"/>
</dbReference>
<comment type="caution">
    <text evidence="5">The sequence shown here is derived from an EMBL/GenBank/DDBJ whole genome shotgun (WGS) entry which is preliminary data.</text>
</comment>
<dbReference type="CDD" id="cd00067">
    <property type="entry name" value="GAL4"/>
    <property type="match status" value="1"/>
</dbReference>
<feature type="compositionally biased region" description="Polar residues" evidence="3">
    <location>
        <begin position="185"/>
        <end position="198"/>
    </location>
</feature>
<evidence type="ECO:0000256" key="2">
    <source>
        <dbReference type="ARBA" id="ARBA00023242"/>
    </source>
</evidence>
<dbReference type="GO" id="GO:0006351">
    <property type="term" value="P:DNA-templated transcription"/>
    <property type="evidence" value="ECO:0007669"/>
    <property type="project" value="InterPro"/>
</dbReference>
<dbReference type="CDD" id="cd12148">
    <property type="entry name" value="fungal_TF_MHR"/>
    <property type="match status" value="1"/>
</dbReference>
<reference evidence="5" key="1">
    <citation type="submission" date="2022-10" db="EMBL/GenBank/DDBJ databases">
        <title>Determination and structural analysis of whole genome sequence of Sarocladium strictum F4-1.</title>
        <authorList>
            <person name="Hu L."/>
            <person name="Jiang Y."/>
        </authorList>
    </citation>
    <scope>NUCLEOTIDE SEQUENCE</scope>
    <source>
        <strain evidence="5">F4-1</strain>
    </source>
</reference>
<feature type="compositionally biased region" description="Basic and acidic residues" evidence="3">
    <location>
        <begin position="252"/>
        <end position="265"/>
    </location>
</feature>
<dbReference type="PANTHER" id="PTHR46910">
    <property type="entry name" value="TRANSCRIPTION FACTOR PDR1"/>
    <property type="match status" value="1"/>
</dbReference>
<feature type="region of interest" description="Disordered" evidence="3">
    <location>
        <begin position="712"/>
        <end position="779"/>
    </location>
</feature>
<dbReference type="PROSITE" id="PS00463">
    <property type="entry name" value="ZN2_CY6_FUNGAL_1"/>
    <property type="match status" value="1"/>
</dbReference>
<dbReference type="AlphaFoldDB" id="A0AA39L8R5"/>
<protein>
    <recommendedName>
        <fullName evidence="4">Zn(2)-C6 fungal-type domain-containing protein</fullName>
    </recommendedName>
</protein>
<dbReference type="SMART" id="SM00906">
    <property type="entry name" value="Fungal_trans"/>
    <property type="match status" value="1"/>
</dbReference>
<dbReference type="SMART" id="SM00066">
    <property type="entry name" value="GAL4"/>
    <property type="match status" value="1"/>
</dbReference>
<dbReference type="EMBL" id="JAPDFR010000003">
    <property type="protein sequence ID" value="KAK0388024.1"/>
    <property type="molecule type" value="Genomic_DNA"/>
</dbReference>
<evidence type="ECO:0000256" key="1">
    <source>
        <dbReference type="ARBA" id="ARBA00022723"/>
    </source>
</evidence>
<dbReference type="GO" id="GO:0000981">
    <property type="term" value="F:DNA-binding transcription factor activity, RNA polymerase II-specific"/>
    <property type="evidence" value="ECO:0007669"/>
    <property type="project" value="InterPro"/>
</dbReference>
<feature type="compositionally biased region" description="Acidic residues" evidence="3">
    <location>
        <begin position="266"/>
        <end position="280"/>
    </location>
</feature>
<name>A0AA39L8R5_SARSR</name>
<evidence type="ECO:0000259" key="4">
    <source>
        <dbReference type="PROSITE" id="PS50048"/>
    </source>
</evidence>
<accession>A0AA39L8R5</accession>
<evidence type="ECO:0000313" key="6">
    <source>
        <dbReference type="Proteomes" id="UP001175261"/>
    </source>
</evidence>
<dbReference type="InterPro" id="IPR050987">
    <property type="entry name" value="AtrR-like"/>
</dbReference>
<evidence type="ECO:0000313" key="5">
    <source>
        <dbReference type="EMBL" id="KAK0388024.1"/>
    </source>
</evidence>
<keyword evidence="2" id="KW-0539">Nucleus</keyword>
<organism evidence="5 6">
    <name type="scientific">Sarocladium strictum</name>
    <name type="common">Black bundle disease fungus</name>
    <name type="synonym">Acremonium strictum</name>
    <dbReference type="NCBI Taxonomy" id="5046"/>
    <lineage>
        <taxon>Eukaryota</taxon>
        <taxon>Fungi</taxon>
        <taxon>Dikarya</taxon>
        <taxon>Ascomycota</taxon>
        <taxon>Pezizomycotina</taxon>
        <taxon>Sordariomycetes</taxon>
        <taxon>Hypocreomycetidae</taxon>
        <taxon>Hypocreales</taxon>
        <taxon>Sarocladiaceae</taxon>
        <taxon>Sarocladium</taxon>
    </lineage>
</organism>
<feature type="compositionally biased region" description="Basic and acidic residues" evidence="3">
    <location>
        <begin position="742"/>
        <end position="774"/>
    </location>
</feature>
<sequence length="855" mass="94307">MMAVLDFEERATVGQTAKRPAPQAIVAEPTRKRAPYAPRACDACRRRKGRCSGGNPCSYCFARSLHCGGAFNASSLSYCDESEPSAVVDQDASRDVDSCSVIVVIKTDRHQHVSSPFKQRRPYESSSKVRKPWKQLGLQLMLQSSALPVEELIANLQEQIGTLTSRLKLVESKGSSSFDNSNSNTAQEQTRPSIPTSLSEASPRHRREPESPRQRLASRLTHRKRFCGPTSPDYSLNIAQIRLHQANLGDGAEDRQPKLPSIDDHQSDDEDSLNDEEDETISGIVSSRSLEKLTGFRRLLSKDHACRLVQTYQEVFHSLHPILDISGLVAQVEAWYGQSSSTTIPSTEEFTLLSINLVLAIALCAEPSSGVDIGKAIYAYCKEAIHRTTICPAPDLNNAVIALLVGIYHFFRDQLRFAWRMCGLAGVMLLELGLHSRDFPEHLLSPDCDRAQITAIICTTIVLDRQWSAATGLPTHFQESHFKSAMKSPVESPYLKAMVSFMAVSDKFTSAMAQRASAPEPPEEDDSFDILNFQIEQWRRNSLGRYNMAVGAATPPLPLSRIPSWAVLLNLRANAAHSMLLRPFFFTTKPTESSRRNLGPALRLFSDTVNVLSALDRSTSVYRMQLPFYVHLLASACALMSLVVVHVAQNKAALRKELPDDFMETVCRTFQRALDVAARHAATSRASQKLQKRLASIGSLLTKMSAVAVEKARPAQPITRGATTFMSDGPISPPSRPSRLQRHPESVSSRDPKRDQASQRQHVMAEHNPERSFESAHNIRAGSSGDTTLYYAAEQPLTHDMTPFVMPNGSGDGFVFASLSPNGSNPFGHGSSSLGQWPLVGGNAFFSEGELLFDE</sequence>
<dbReference type="InterPro" id="IPR001138">
    <property type="entry name" value="Zn2Cys6_DnaBD"/>
</dbReference>
<dbReference type="PROSITE" id="PS50048">
    <property type="entry name" value="ZN2_CY6_FUNGAL_2"/>
    <property type="match status" value="1"/>
</dbReference>
<proteinExistence type="predicted"/>
<evidence type="ECO:0000256" key="3">
    <source>
        <dbReference type="SAM" id="MobiDB-lite"/>
    </source>
</evidence>
<feature type="region of interest" description="Disordered" evidence="3">
    <location>
        <begin position="250"/>
        <end position="280"/>
    </location>
</feature>
<feature type="compositionally biased region" description="Low complexity" evidence="3">
    <location>
        <begin position="173"/>
        <end position="184"/>
    </location>
</feature>
<dbReference type="InterPro" id="IPR007219">
    <property type="entry name" value="XnlR_reg_dom"/>
</dbReference>
<dbReference type="SUPFAM" id="SSF57701">
    <property type="entry name" value="Zn2/Cys6 DNA-binding domain"/>
    <property type="match status" value="1"/>
</dbReference>
<dbReference type="Pfam" id="PF04082">
    <property type="entry name" value="Fungal_trans"/>
    <property type="match status" value="1"/>
</dbReference>
<keyword evidence="1" id="KW-0479">Metal-binding</keyword>